<accession>A0ABN7X9L4</accession>
<keyword evidence="2" id="KW-1185">Reference proteome</keyword>
<protein>
    <submittedName>
        <fullName evidence="1">9414_t:CDS:1</fullName>
    </submittedName>
</protein>
<evidence type="ECO:0000313" key="1">
    <source>
        <dbReference type="EMBL" id="CAG8850747.1"/>
    </source>
</evidence>
<evidence type="ECO:0000313" key="2">
    <source>
        <dbReference type="Proteomes" id="UP000789901"/>
    </source>
</evidence>
<feature type="non-terminal residue" evidence="1">
    <location>
        <position position="1"/>
    </location>
</feature>
<sequence length="50" mass="6139">NRTYLEYLEEQVRIIDADLQPCLTAFFSKERIIYLEKEKEYFLAEIHEVK</sequence>
<gene>
    <name evidence="1" type="ORF">GMARGA_LOCUS40377</name>
</gene>
<name>A0ABN7X9L4_GIGMA</name>
<organism evidence="1 2">
    <name type="scientific">Gigaspora margarita</name>
    <dbReference type="NCBI Taxonomy" id="4874"/>
    <lineage>
        <taxon>Eukaryota</taxon>
        <taxon>Fungi</taxon>
        <taxon>Fungi incertae sedis</taxon>
        <taxon>Mucoromycota</taxon>
        <taxon>Glomeromycotina</taxon>
        <taxon>Glomeromycetes</taxon>
        <taxon>Diversisporales</taxon>
        <taxon>Gigasporaceae</taxon>
        <taxon>Gigaspora</taxon>
    </lineage>
</organism>
<comment type="caution">
    <text evidence="1">The sequence shown here is derived from an EMBL/GenBank/DDBJ whole genome shotgun (WGS) entry which is preliminary data.</text>
</comment>
<proteinExistence type="predicted"/>
<dbReference type="Proteomes" id="UP000789901">
    <property type="component" value="Unassembled WGS sequence"/>
</dbReference>
<reference evidence="1 2" key="1">
    <citation type="submission" date="2021-06" db="EMBL/GenBank/DDBJ databases">
        <authorList>
            <person name="Kallberg Y."/>
            <person name="Tangrot J."/>
            <person name="Rosling A."/>
        </authorList>
    </citation>
    <scope>NUCLEOTIDE SEQUENCE [LARGE SCALE GENOMIC DNA]</scope>
    <source>
        <strain evidence="1 2">120-4 pot B 10/14</strain>
    </source>
</reference>
<dbReference type="EMBL" id="CAJVQB010102612">
    <property type="protein sequence ID" value="CAG8850747.1"/>
    <property type="molecule type" value="Genomic_DNA"/>
</dbReference>